<evidence type="ECO:0000259" key="2">
    <source>
        <dbReference type="PROSITE" id="PS50835"/>
    </source>
</evidence>
<evidence type="ECO:0000313" key="3">
    <source>
        <dbReference type="EMBL" id="KAK8400312.1"/>
    </source>
</evidence>
<dbReference type="EMBL" id="JARAKH010000010">
    <property type="protein sequence ID" value="KAK8400312.1"/>
    <property type="molecule type" value="Genomic_DNA"/>
</dbReference>
<dbReference type="InterPro" id="IPR007110">
    <property type="entry name" value="Ig-like_dom"/>
</dbReference>
<dbReference type="InterPro" id="IPR003599">
    <property type="entry name" value="Ig_sub"/>
</dbReference>
<feature type="region of interest" description="Disordered" evidence="1">
    <location>
        <begin position="172"/>
        <end position="195"/>
    </location>
</feature>
<dbReference type="PANTHER" id="PTHR23278">
    <property type="entry name" value="SIDESTEP PROTEIN"/>
    <property type="match status" value="1"/>
</dbReference>
<dbReference type="SMART" id="SM00409">
    <property type="entry name" value="IG"/>
    <property type="match status" value="1"/>
</dbReference>
<evidence type="ECO:0000256" key="1">
    <source>
        <dbReference type="SAM" id="MobiDB-lite"/>
    </source>
</evidence>
<protein>
    <recommendedName>
        <fullName evidence="2">Ig-like domain-containing protein</fullName>
    </recommendedName>
</protein>
<dbReference type="AlphaFoldDB" id="A0AAW0UNV2"/>
<organism evidence="3 4">
    <name type="scientific">Scylla paramamosain</name>
    <name type="common">Mud crab</name>
    <dbReference type="NCBI Taxonomy" id="85552"/>
    <lineage>
        <taxon>Eukaryota</taxon>
        <taxon>Metazoa</taxon>
        <taxon>Ecdysozoa</taxon>
        <taxon>Arthropoda</taxon>
        <taxon>Crustacea</taxon>
        <taxon>Multicrustacea</taxon>
        <taxon>Malacostraca</taxon>
        <taxon>Eumalacostraca</taxon>
        <taxon>Eucarida</taxon>
        <taxon>Decapoda</taxon>
        <taxon>Pleocyemata</taxon>
        <taxon>Brachyura</taxon>
        <taxon>Eubrachyura</taxon>
        <taxon>Portunoidea</taxon>
        <taxon>Portunidae</taxon>
        <taxon>Portuninae</taxon>
        <taxon>Scylla</taxon>
    </lineage>
</organism>
<feature type="domain" description="Ig-like" evidence="2">
    <location>
        <begin position="49"/>
        <end position="169"/>
    </location>
</feature>
<dbReference type="Pfam" id="PF07686">
    <property type="entry name" value="V-set"/>
    <property type="match status" value="1"/>
</dbReference>
<name>A0AAW0UNV2_SCYPA</name>
<dbReference type="PANTHER" id="PTHR23278:SF19">
    <property type="entry name" value="OBSCURIN"/>
    <property type="match status" value="1"/>
</dbReference>
<keyword evidence="4" id="KW-1185">Reference proteome</keyword>
<proteinExistence type="predicted"/>
<comment type="caution">
    <text evidence="3">The sequence shown here is derived from an EMBL/GenBank/DDBJ whole genome shotgun (WGS) entry which is preliminary data.</text>
</comment>
<accession>A0AAW0UNV2</accession>
<reference evidence="3 4" key="1">
    <citation type="submission" date="2023-03" db="EMBL/GenBank/DDBJ databases">
        <title>High-quality genome of Scylla paramamosain provides insights in environmental adaptation.</title>
        <authorList>
            <person name="Zhang L."/>
        </authorList>
    </citation>
    <scope>NUCLEOTIDE SEQUENCE [LARGE SCALE GENOMIC DNA]</scope>
    <source>
        <strain evidence="3">LZ_2023a</strain>
        <tissue evidence="3">Muscle</tissue>
    </source>
</reference>
<evidence type="ECO:0000313" key="4">
    <source>
        <dbReference type="Proteomes" id="UP001487740"/>
    </source>
</evidence>
<dbReference type="InterPro" id="IPR013106">
    <property type="entry name" value="Ig_V-set"/>
</dbReference>
<dbReference type="Gene3D" id="2.60.40.10">
    <property type="entry name" value="Immunoglobulins"/>
    <property type="match status" value="1"/>
</dbReference>
<dbReference type="Proteomes" id="UP001487740">
    <property type="component" value="Unassembled WGS sequence"/>
</dbReference>
<sequence>MAASLVFLARGTRGTTEERWDVVVFPSVCLSFEENRDTAWILERKIFSPDGTLVAVTAVRGSTAKLPCRISSDNPSEPVLLVLWYKNASVTPVYSYDSRALEGRPTGGGHPQQWGDEEAWGAEQRAWFDTTETPAHLLVRNVLGRDEGNYTCKVHFRASPSWSQRVTLTVRDPPGYPRIQDESGQRLEGPIGPLR</sequence>
<dbReference type="PROSITE" id="PS50835">
    <property type="entry name" value="IG_LIKE"/>
    <property type="match status" value="1"/>
</dbReference>
<gene>
    <name evidence="3" type="ORF">O3P69_003184</name>
</gene>
<dbReference type="SUPFAM" id="SSF48726">
    <property type="entry name" value="Immunoglobulin"/>
    <property type="match status" value="1"/>
</dbReference>
<dbReference type="InterPro" id="IPR036179">
    <property type="entry name" value="Ig-like_dom_sf"/>
</dbReference>
<dbReference type="InterPro" id="IPR013783">
    <property type="entry name" value="Ig-like_fold"/>
</dbReference>